<dbReference type="PANTHER" id="PTHR13812">
    <property type="entry name" value="KETIMINE REDUCTASE MU-CRYSTALLIN"/>
    <property type="match status" value="1"/>
</dbReference>
<proteinExistence type="inferred from homology"/>
<dbReference type="SUPFAM" id="SSF51735">
    <property type="entry name" value="NAD(P)-binding Rossmann-fold domains"/>
    <property type="match status" value="1"/>
</dbReference>
<evidence type="ECO:0000256" key="1">
    <source>
        <dbReference type="ARBA" id="ARBA00008903"/>
    </source>
</evidence>
<dbReference type="GO" id="GO:0019752">
    <property type="term" value="P:carboxylic acid metabolic process"/>
    <property type="evidence" value="ECO:0007669"/>
    <property type="project" value="UniProtKB-ARBA"/>
</dbReference>
<name>A0A3L7JNJ5_9BACI</name>
<dbReference type="AlphaFoldDB" id="A0A3L7JNJ5"/>
<dbReference type="Gene3D" id="3.40.50.720">
    <property type="entry name" value="NAD(P)-binding Rossmann-like Domain"/>
    <property type="match status" value="1"/>
</dbReference>
<dbReference type="Proteomes" id="UP000276770">
    <property type="component" value="Unassembled WGS sequence"/>
</dbReference>
<keyword evidence="3" id="KW-1185">Reference proteome</keyword>
<evidence type="ECO:0000313" key="2">
    <source>
        <dbReference type="EMBL" id="RLQ92397.1"/>
    </source>
</evidence>
<dbReference type="GO" id="GO:0005737">
    <property type="term" value="C:cytoplasm"/>
    <property type="evidence" value="ECO:0007669"/>
    <property type="project" value="TreeGrafter"/>
</dbReference>
<dbReference type="InterPro" id="IPR003462">
    <property type="entry name" value="ODC_Mu_crystall"/>
</dbReference>
<dbReference type="Pfam" id="PF02423">
    <property type="entry name" value="OCD_Mu_crystall"/>
    <property type="match status" value="1"/>
</dbReference>
<dbReference type="GO" id="GO:0016491">
    <property type="term" value="F:oxidoreductase activity"/>
    <property type="evidence" value="ECO:0007669"/>
    <property type="project" value="UniProtKB-ARBA"/>
</dbReference>
<evidence type="ECO:0000313" key="3">
    <source>
        <dbReference type="Proteomes" id="UP000276770"/>
    </source>
</evidence>
<reference evidence="2 3" key="1">
    <citation type="submission" date="2018-10" db="EMBL/GenBank/DDBJ databases">
        <title>Falsibacillus sp. genome draft.</title>
        <authorList>
            <person name="Shi S."/>
        </authorList>
    </citation>
    <scope>NUCLEOTIDE SEQUENCE [LARGE SCALE GENOMIC DNA]</scope>
    <source>
        <strain evidence="2 3">GY 10110</strain>
    </source>
</reference>
<dbReference type="PIRSF" id="PIRSF001439">
    <property type="entry name" value="CryM"/>
    <property type="match status" value="1"/>
</dbReference>
<dbReference type="GO" id="GO:0042562">
    <property type="term" value="F:hormone binding"/>
    <property type="evidence" value="ECO:0007669"/>
    <property type="project" value="TreeGrafter"/>
</dbReference>
<gene>
    <name evidence="2" type="ORF">D9X91_19300</name>
</gene>
<dbReference type="OrthoDB" id="9792005at2"/>
<dbReference type="PANTHER" id="PTHR13812:SF19">
    <property type="entry name" value="KETIMINE REDUCTASE MU-CRYSTALLIN"/>
    <property type="match status" value="1"/>
</dbReference>
<dbReference type="FunFam" id="3.40.50.720:FF:000311">
    <property type="entry name" value="Ornithine cyclodeaminase"/>
    <property type="match status" value="1"/>
</dbReference>
<comment type="caution">
    <text evidence="2">The sequence shown here is derived from an EMBL/GenBank/DDBJ whole genome shotgun (WGS) entry which is preliminary data.</text>
</comment>
<protein>
    <submittedName>
        <fullName evidence="2">Ornithine cyclodeaminase family protein</fullName>
    </submittedName>
</protein>
<organism evidence="2 3">
    <name type="scientific">Falsibacillus albus</name>
    <dbReference type="NCBI Taxonomy" id="2478915"/>
    <lineage>
        <taxon>Bacteria</taxon>
        <taxon>Bacillati</taxon>
        <taxon>Bacillota</taxon>
        <taxon>Bacilli</taxon>
        <taxon>Bacillales</taxon>
        <taxon>Bacillaceae</taxon>
        <taxon>Falsibacillus</taxon>
    </lineage>
</organism>
<dbReference type="RefSeq" id="WP_121682287.1">
    <property type="nucleotide sequence ID" value="NZ_RCVZ01000018.1"/>
</dbReference>
<dbReference type="EMBL" id="RCVZ01000018">
    <property type="protein sequence ID" value="RLQ92397.1"/>
    <property type="molecule type" value="Genomic_DNA"/>
</dbReference>
<dbReference type="Gene3D" id="3.30.1780.10">
    <property type="entry name" value="ornithine cyclodeaminase, domain 1"/>
    <property type="match status" value="1"/>
</dbReference>
<dbReference type="InterPro" id="IPR036291">
    <property type="entry name" value="NAD(P)-bd_dom_sf"/>
</dbReference>
<comment type="similarity">
    <text evidence="1">Belongs to the ornithine cyclodeaminase/mu-crystallin family.</text>
</comment>
<accession>A0A3L7JNJ5</accession>
<dbReference type="InterPro" id="IPR023401">
    <property type="entry name" value="ODC_N"/>
</dbReference>
<sequence length="332" mass="36023">MLSIDSSEVHTLLTMQSCIEAMRKALAELASGKAVQELRSVVPIEEGKLLGQMPGFLKHSEILGTKVITIFQNNHEKGLPSHQGVVLLFDSKDGSLKAAVDGNAITAIRTAAVSAVATDLLARKNAQTLCVLGSGEQARSHIEAMVLVRQIKLIKVWSRRREKAERLKAEMEKAFNISIQVCDTAEEAAADAEIICTVTASKEPVLLGEWVAKGVHVNAVGACKASDRELDSELVKQSEFFVDRRESAVHESGDYLIPLMEGVIDESHIAGEIGDLLVGKLRGRSSEELITVFESLGLAIEDLAAANFVYEEAVKRDLNRGGENDQQNGRII</sequence>